<dbReference type="Gene3D" id="3.40.50.12780">
    <property type="entry name" value="N-terminal domain of ligase-like"/>
    <property type="match status" value="1"/>
</dbReference>
<dbReference type="Proteomes" id="UP001187143">
    <property type="component" value="Unassembled WGS sequence"/>
</dbReference>
<accession>A0AAE4RI60</accession>
<comment type="caution">
    <text evidence="2">The sequence shown here is derived from an EMBL/GenBank/DDBJ whole genome shotgun (WGS) entry which is preliminary data.</text>
</comment>
<evidence type="ECO:0000313" key="2">
    <source>
        <dbReference type="EMBL" id="MDV7016210.1"/>
    </source>
</evidence>
<dbReference type="RefSeq" id="WP_317731787.1">
    <property type="nucleotide sequence ID" value="NZ_JAWLLD010000071.1"/>
</dbReference>
<reference evidence="2" key="1">
    <citation type="submission" date="2023-10" db="EMBL/GenBank/DDBJ databases">
        <title>Characterization and genome sequence of Mycobacterium intracellulare ABSURDO, a novel pathogenic isolate with three colony morphotypes that vary in growth and acid-fastness.</title>
        <authorList>
            <person name="Jude B.A."/>
            <person name="Robinson R.T."/>
        </authorList>
    </citation>
    <scope>NUCLEOTIDE SEQUENCE</scope>
    <source>
        <strain evidence="2">ABSURDO Component B</strain>
    </source>
</reference>
<feature type="domain" description="AMP-dependent synthetase/ligase" evidence="1">
    <location>
        <begin position="81"/>
        <end position="141"/>
    </location>
</feature>
<dbReference type="EMBL" id="JAWLLD010000071">
    <property type="protein sequence ID" value="MDV7016210.1"/>
    <property type="molecule type" value="Genomic_DNA"/>
</dbReference>
<feature type="non-terminal residue" evidence="2">
    <location>
        <position position="141"/>
    </location>
</feature>
<dbReference type="Pfam" id="PF00501">
    <property type="entry name" value="AMP-binding"/>
    <property type="match status" value="1"/>
</dbReference>
<protein>
    <submittedName>
        <fullName evidence="2">AMP-binding protein</fullName>
    </submittedName>
</protein>
<dbReference type="InterPro" id="IPR042099">
    <property type="entry name" value="ANL_N_sf"/>
</dbReference>
<dbReference type="AlphaFoldDB" id="A0AAE4RI60"/>
<evidence type="ECO:0000259" key="1">
    <source>
        <dbReference type="Pfam" id="PF00501"/>
    </source>
</evidence>
<name>A0AAE4RI60_MYCIT</name>
<dbReference type="InterPro" id="IPR000873">
    <property type="entry name" value="AMP-dep_synth/lig_dom"/>
</dbReference>
<gene>
    <name evidence="2" type="ORF">R4F53_28520</name>
</gene>
<organism evidence="2 3">
    <name type="scientific">Mycobacterium intracellulare</name>
    <dbReference type="NCBI Taxonomy" id="1767"/>
    <lineage>
        <taxon>Bacteria</taxon>
        <taxon>Bacillati</taxon>
        <taxon>Actinomycetota</taxon>
        <taxon>Actinomycetes</taxon>
        <taxon>Mycobacteriales</taxon>
        <taxon>Mycobacteriaceae</taxon>
        <taxon>Mycobacterium</taxon>
        <taxon>Mycobacterium avium complex (MAC)</taxon>
    </lineage>
</organism>
<proteinExistence type="predicted"/>
<sequence>MSTNSPEQRLQRRIAELSAADPQFAAAGPDPEVAAAVEQTGLRLPQIIRTVLDGYADRPALAQRVVEFVTDAKTGRTTAELLSRFETITYGELGERVSALGRAWAGDAVRPGDRVCVLGFNSVDYATIDIALGTIGAVSVP</sequence>
<dbReference type="SUPFAM" id="SSF56801">
    <property type="entry name" value="Acetyl-CoA synthetase-like"/>
    <property type="match status" value="1"/>
</dbReference>
<evidence type="ECO:0000313" key="3">
    <source>
        <dbReference type="Proteomes" id="UP001187143"/>
    </source>
</evidence>